<feature type="region of interest" description="Disordered" evidence="1">
    <location>
        <begin position="217"/>
        <end position="249"/>
    </location>
</feature>
<gene>
    <name evidence="4" type="ORF">VM1G_08569</name>
</gene>
<feature type="transmembrane region" description="Helical" evidence="2">
    <location>
        <begin position="151"/>
        <end position="173"/>
    </location>
</feature>
<evidence type="ECO:0000313" key="4">
    <source>
        <dbReference type="EMBL" id="KUI72621.1"/>
    </source>
</evidence>
<feature type="signal peptide" evidence="3">
    <location>
        <begin position="1"/>
        <end position="21"/>
    </location>
</feature>
<proteinExistence type="predicted"/>
<keyword evidence="3" id="KW-0732">Signal</keyword>
<evidence type="ECO:0000256" key="1">
    <source>
        <dbReference type="SAM" id="MobiDB-lite"/>
    </source>
</evidence>
<evidence type="ECO:0000256" key="2">
    <source>
        <dbReference type="SAM" id="Phobius"/>
    </source>
</evidence>
<keyword evidence="5" id="KW-1185">Reference proteome</keyword>
<dbReference type="AlphaFoldDB" id="A0A194W815"/>
<feature type="compositionally biased region" description="Low complexity" evidence="1">
    <location>
        <begin position="217"/>
        <end position="235"/>
    </location>
</feature>
<keyword evidence="2" id="KW-0472">Membrane</keyword>
<evidence type="ECO:0000313" key="5">
    <source>
        <dbReference type="Proteomes" id="UP000078559"/>
    </source>
</evidence>
<feature type="compositionally biased region" description="Polar residues" evidence="1">
    <location>
        <begin position="236"/>
        <end position="249"/>
    </location>
</feature>
<reference evidence="4" key="1">
    <citation type="submission" date="2014-12" db="EMBL/GenBank/DDBJ databases">
        <title>Genome Sequence of Valsa Canker Pathogens Uncovers a Specific Adaption of Colonization on Woody Bark.</title>
        <authorList>
            <person name="Yin Z."/>
            <person name="Liu H."/>
            <person name="Gao X."/>
            <person name="Li Z."/>
            <person name="Song N."/>
            <person name="Ke X."/>
            <person name="Dai Q."/>
            <person name="Wu Y."/>
            <person name="Sun Y."/>
            <person name="Xu J.-R."/>
            <person name="Kang Z.K."/>
            <person name="Wang L."/>
            <person name="Huang L."/>
        </authorList>
    </citation>
    <scope>NUCLEOTIDE SEQUENCE [LARGE SCALE GENOMIC DNA]</scope>
    <source>
        <strain evidence="4">03-8</strain>
    </source>
</reference>
<feature type="region of interest" description="Disordered" evidence="1">
    <location>
        <begin position="126"/>
        <end position="148"/>
    </location>
</feature>
<protein>
    <submittedName>
        <fullName evidence="4">Uncharacterized protein</fullName>
    </submittedName>
</protein>
<name>A0A194W815_CYTMA</name>
<keyword evidence="2" id="KW-0812">Transmembrane</keyword>
<dbReference type="Proteomes" id="UP000078559">
    <property type="component" value="Chromosome 9"/>
</dbReference>
<organism evidence="4 5">
    <name type="scientific">Cytospora mali</name>
    <name type="common">Apple Valsa canker fungus</name>
    <name type="synonym">Valsa mali</name>
    <dbReference type="NCBI Taxonomy" id="578113"/>
    <lineage>
        <taxon>Eukaryota</taxon>
        <taxon>Fungi</taxon>
        <taxon>Dikarya</taxon>
        <taxon>Ascomycota</taxon>
        <taxon>Pezizomycotina</taxon>
        <taxon>Sordariomycetes</taxon>
        <taxon>Sordariomycetidae</taxon>
        <taxon>Diaporthales</taxon>
        <taxon>Cytosporaceae</taxon>
        <taxon>Cytospora</taxon>
    </lineage>
</organism>
<dbReference type="EMBL" id="CM003106">
    <property type="protein sequence ID" value="KUI72621.1"/>
    <property type="molecule type" value="Genomic_DNA"/>
</dbReference>
<keyword evidence="2" id="KW-1133">Transmembrane helix</keyword>
<feature type="chain" id="PRO_5008267221" evidence="3">
    <location>
        <begin position="22"/>
        <end position="259"/>
    </location>
</feature>
<sequence>MVSLRSTLLHASLLLSTAVQADQRTCYYPNAPYDDTGATIGIIKEILGSWSSYCCGTPEVDGNDLVCPNNLSAFTIEHGDMIYGYAGLVNATDLSSASSSTSSSAASSATGDMAITVSSVAPFQSGATTATSSSSGSPDGSNSGNSNTTTAVGAGVGVSLGAALAGALAWGFWERRKRYQERQSAGGTPGLGTADGKLSGYMGYYNISQTHYSPQPLYQPQQHQQPYPAQAAHMQSQAVPTELPNQNLNAVELMDNSRQ</sequence>
<accession>A0A194W815</accession>
<evidence type="ECO:0000256" key="3">
    <source>
        <dbReference type="SAM" id="SignalP"/>
    </source>
</evidence>